<reference evidence="1 2" key="1">
    <citation type="submission" date="2018-11" db="EMBL/GenBank/DDBJ databases">
        <authorList>
            <person name="Zhou Z."/>
            <person name="Wang G."/>
        </authorList>
    </citation>
    <scope>NUCLEOTIDE SEQUENCE [LARGE SCALE GENOMIC DNA]</scope>
    <source>
        <strain evidence="1 2">KCTC42998</strain>
    </source>
</reference>
<dbReference type="InterPro" id="IPR007438">
    <property type="entry name" value="DUF488"/>
</dbReference>
<gene>
    <name evidence="1" type="ORF">EHT87_27015</name>
</gene>
<comment type="caution">
    <text evidence="1">The sequence shown here is derived from an EMBL/GenBank/DDBJ whole genome shotgun (WGS) entry which is preliminary data.</text>
</comment>
<dbReference type="EMBL" id="RQJP01000006">
    <property type="protein sequence ID" value="RRB10803.1"/>
    <property type="molecule type" value="Genomic_DNA"/>
</dbReference>
<evidence type="ECO:0000313" key="1">
    <source>
        <dbReference type="EMBL" id="RRB10803.1"/>
    </source>
</evidence>
<protein>
    <submittedName>
        <fullName evidence="1">DUF488 domain-containing protein</fullName>
    </submittedName>
</protein>
<dbReference type="AlphaFoldDB" id="A0A3P1CBU2"/>
<dbReference type="Pfam" id="PF04343">
    <property type="entry name" value="DUF488"/>
    <property type="match status" value="1"/>
</dbReference>
<sequence length="294" mass="34673">MYYRRKVILALLEQFGGQLNKIALQKTLFLLSRLQKKPVYDFIPYKYGCYSYQAVWDLGALQLRGFVENTDNQWNLTSHKLHLNELTKNDIEIIRYLKYTLKELSTDELIYKTYLEYPFWAINSLKAEKMLSAQQYEAVQNHKPQKTNVSLFTIGYEGISLESYFNKLIINDVKVLCDVRRNAISQKFGFSKSDLVKVCNALGIIYIHLPELGIPSDKRKHLQDQTDYDTLFDDYKTNYLFFQQHNIDCILDLVLKYHRVALTCFEASYCQCHRSKVAEAVVNHNDWKYELNHI</sequence>
<proteinExistence type="predicted"/>
<dbReference type="RefSeq" id="WP_124909896.1">
    <property type="nucleotide sequence ID" value="NZ_RQJP01000006.1"/>
</dbReference>
<dbReference type="OrthoDB" id="9810084at2"/>
<evidence type="ECO:0000313" key="2">
    <source>
        <dbReference type="Proteomes" id="UP000274271"/>
    </source>
</evidence>
<dbReference type="PANTHER" id="PTHR39337:SF1">
    <property type="entry name" value="BLR5642 PROTEIN"/>
    <property type="match status" value="1"/>
</dbReference>
<keyword evidence="2" id="KW-1185">Reference proteome</keyword>
<accession>A0A3P1CBU2</accession>
<dbReference type="PANTHER" id="PTHR39337">
    <property type="entry name" value="BLR5642 PROTEIN"/>
    <property type="match status" value="1"/>
</dbReference>
<name>A0A3P1CBU2_9BACT</name>
<organism evidence="1 2">
    <name type="scientific">Larkinella knui</name>
    <dbReference type="NCBI Taxonomy" id="2025310"/>
    <lineage>
        <taxon>Bacteria</taxon>
        <taxon>Pseudomonadati</taxon>
        <taxon>Bacteroidota</taxon>
        <taxon>Cytophagia</taxon>
        <taxon>Cytophagales</taxon>
        <taxon>Spirosomataceae</taxon>
        <taxon>Larkinella</taxon>
    </lineage>
</organism>
<dbReference type="Proteomes" id="UP000274271">
    <property type="component" value="Unassembled WGS sequence"/>
</dbReference>